<dbReference type="EMBL" id="CP008743">
    <property type="protein sequence ID" value="ARN84557.1"/>
    <property type="molecule type" value="Genomic_DNA"/>
</dbReference>
<evidence type="ECO:0000313" key="2">
    <source>
        <dbReference type="EMBL" id="ARN84557.1"/>
    </source>
</evidence>
<keyword evidence="1" id="KW-1133">Transmembrane helix</keyword>
<feature type="transmembrane region" description="Helical" evidence="1">
    <location>
        <begin position="217"/>
        <end position="239"/>
    </location>
</feature>
<reference evidence="2 3" key="1">
    <citation type="submission" date="2014-06" db="EMBL/GenBank/DDBJ databases">
        <title>The genome of the endonuclear symbiont Nucleicultrix amoebiphila.</title>
        <authorList>
            <person name="Schulz F."/>
            <person name="Horn M."/>
        </authorList>
    </citation>
    <scope>NUCLEOTIDE SEQUENCE [LARGE SCALE GENOMIC DNA]</scope>
    <source>
        <strain evidence="2 3">FS5</strain>
    </source>
</reference>
<feature type="transmembrane region" description="Helical" evidence="1">
    <location>
        <begin position="398"/>
        <end position="419"/>
    </location>
</feature>
<evidence type="ECO:0008006" key="4">
    <source>
        <dbReference type="Google" id="ProtNLM"/>
    </source>
</evidence>
<name>A0A1W6N3U4_9PROT</name>
<keyword evidence="1" id="KW-0472">Membrane</keyword>
<protein>
    <recommendedName>
        <fullName evidence="4">Glycosyltransferase RgtA/B/C/D-like domain-containing protein</fullName>
    </recommendedName>
</protein>
<feature type="transmembrane region" description="Helical" evidence="1">
    <location>
        <begin position="175"/>
        <end position="208"/>
    </location>
</feature>
<feature type="transmembrane region" description="Helical" evidence="1">
    <location>
        <begin position="371"/>
        <end position="392"/>
    </location>
</feature>
<evidence type="ECO:0000313" key="3">
    <source>
        <dbReference type="Proteomes" id="UP000237351"/>
    </source>
</evidence>
<proteinExistence type="predicted"/>
<feature type="transmembrane region" description="Helical" evidence="1">
    <location>
        <begin position="431"/>
        <end position="454"/>
    </location>
</feature>
<dbReference type="Proteomes" id="UP000237351">
    <property type="component" value="Chromosome"/>
</dbReference>
<accession>A0A1W6N3U4</accession>
<evidence type="ECO:0000256" key="1">
    <source>
        <dbReference type="SAM" id="Phobius"/>
    </source>
</evidence>
<dbReference type="KEGG" id="naf:GQ61_03650"/>
<sequence length="583" mass="66198">MYFSKSLDFFNAQKNFLIILFLCFAVSLLIVLNAWSGFYVFSSFNSYSTLGGLIPHSDALMYYWGAENILNGGLLDSWNLRRPINALFLSVRLWMTGDSYIGALLIQTALFSFCLSLVIYEFIRTISWVSVVFFGAFFLGIGFFVLYTPLSESLGMSLGLLAFLLLWTGQRDQNIFLFSFGMFLLTAALNARSGAFFVLPMIFLWILFQDFTFKKKWVFGALTGVLGAFFYNKLLLWLYSDHSTLANLHSNFSYIIYGLAAGGKGWQHSYTIPGIHSLSEAEQAKLVYQETIKLIMNSPVDLIKGLIKNFVIFVRTHLYPFESIAPNISFLELFTLPKNLSWIKAIFSMLILSSGFFIIKRFLAYLRNYPQSGWFVFCAVLGNIFSVFVIWVDGKWRVFSATMVFFPALLSLAFAKIPLKMNTSEHNAIPITKIAVGLSCLMLLSTAFLPKIFFKANSIENIKSSFKCQKDEQLIIAHSLHKAPHVNLSNDYHHSFLWKVSPTRFKFLTSKITEVDFTFPARNAPSSFGLVFDMLSKSLFYVTGPLNTFDQMDNFVGLCVQPLSSNPQIMTIHSQMSLKNIHS</sequence>
<keyword evidence="1" id="KW-0812">Transmembrane</keyword>
<dbReference type="STRING" id="1414854.GQ61_03650"/>
<keyword evidence="3" id="KW-1185">Reference proteome</keyword>
<feature type="transmembrane region" description="Helical" evidence="1">
    <location>
        <begin position="100"/>
        <end position="120"/>
    </location>
</feature>
<feature type="transmembrane region" description="Helical" evidence="1">
    <location>
        <begin position="126"/>
        <end position="146"/>
    </location>
</feature>
<feature type="transmembrane region" description="Helical" evidence="1">
    <location>
        <begin position="340"/>
        <end position="359"/>
    </location>
</feature>
<organism evidence="2 3">
    <name type="scientific">Candidatus Nucleicultrix amoebiphila FS5</name>
    <dbReference type="NCBI Taxonomy" id="1414854"/>
    <lineage>
        <taxon>Bacteria</taxon>
        <taxon>Pseudomonadati</taxon>
        <taxon>Pseudomonadota</taxon>
        <taxon>Alphaproteobacteria</taxon>
        <taxon>Holosporales</taxon>
        <taxon>Candidatus Nucleicultricaceae</taxon>
        <taxon>Candidatus Nucleicultrix</taxon>
    </lineage>
</organism>
<dbReference type="AlphaFoldDB" id="A0A1W6N3U4"/>
<gene>
    <name evidence="2" type="ORF">GQ61_03650</name>
</gene>
<feature type="transmembrane region" description="Helical" evidence="1">
    <location>
        <begin position="16"/>
        <end position="41"/>
    </location>
</feature>